<evidence type="ECO:0000256" key="1">
    <source>
        <dbReference type="ARBA" id="ARBA00006941"/>
    </source>
</evidence>
<gene>
    <name evidence="6" type="ORF">AZE42_06167</name>
</gene>
<organism evidence="6 7">
    <name type="scientific">Rhizopogon vesiculosus</name>
    <dbReference type="NCBI Taxonomy" id="180088"/>
    <lineage>
        <taxon>Eukaryota</taxon>
        <taxon>Fungi</taxon>
        <taxon>Dikarya</taxon>
        <taxon>Basidiomycota</taxon>
        <taxon>Agaricomycotina</taxon>
        <taxon>Agaricomycetes</taxon>
        <taxon>Agaricomycetidae</taxon>
        <taxon>Boletales</taxon>
        <taxon>Suillineae</taxon>
        <taxon>Rhizopogonaceae</taxon>
        <taxon>Rhizopogon</taxon>
    </lineage>
</organism>
<dbReference type="InterPro" id="IPR000704">
    <property type="entry name" value="Casein_kinase_II_reg-sub"/>
</dbReference>
<dbReference type="InterPro" id="IPR035991">
    <property type="entry name" value="Casein_kinase_II_beta-like"/>
</dbReference>
<dbReference type="GO" id="GO:0005956">
    <property type="term" value="C:protein kinase CK2 complex"/>
    <property type="evidence" value="ECO:0007669"/>
    <property type="project" value="UniProtKB-UniRule"/>
</dbReference>
<dbReference type="EMBL" id="LVVM01003813">
    <property type="protein sequence ID" value="OJA14235.1"/>
    <property type="molecule type" value="Genomic_DNA"/>
</dbReference>
<dbReference type="GO" id="GO:0005737">
    <property type="term" value="C:cytoplasm"/>
    <property type="evidence" value="ECO:0007669"/>
    <property type="project" value="TreeGrafter"/>
</dbReference>
<feature type="compositionally biased region" description="Low complexity" evidence="4">
    <location>
        <begin position="678"/>
        <end position="689"/>
    </location>
</feature>
<feature type="compositionally biased region" description="Pro residues" evidence="4">
    <location>
        <begin position="722"/>
        <end position="735"/>
    </location>
</feature>
<feature type="compositionally biased region" description="Low complexity" evidence="4">
    <location>
        <begin position="615"/>
        <end position="627"/>
    </location>
</feature>
<dbReference type="InterPro" id="IPR016149">
    <property type="entry name" value="Casein_kin_II_reg-sub_N"/>
</dbReference>
<dbReference type="Gene3D" id="1.10.1820.10">
    <property type="entry name" value="protein kinase ck2 holoenzyme, chain C, domain 1"/>
    <property type="match status" value="1"/>
</dbReference>
<dbReference type="STRING" id="180088.A0A1J8Q2P1"/>
<feature type="domain" description="DUF4139" evidence="5">
    <location>
        <begin position="487"/>
        <end position="555"/>
    </location>
</feature>
<keyword evidence="7" id="KW-1185">Reference proteome</keyword>
<dbReference type="InterPro" id="IPR037291">
    <property type="entry name" value="DUF4139"/>
</dbReference>
<feature type="compositionally biased region" description="Polar residues" evidence="4">
    <location>
        <begin position="654"/>
        <end position="667"/>
    </location>
</feature>
<feature type="region of interest" description="Disordered" evidence="4">
    <location>
        <begin position="650"/>
        <end position="669"/>
    </location>
</feature>
<evidence type="ECO:0000256" key="2">
    <source>
        <dbReference type="ARBA" id="ARBA00045899"/>
    </source>
</evidence>
<evidence type="ECO:0000313" key="7">
    <source>
        <dbReference type="Proteomes" id="UP000183567"/>
    </source>
</evidence>
<dbReference type="PRINTS" id="PR00472">
    <property type="entry name" value="CASNKINASEII"/>
</dbReference>
<evidence type="ECO:0000313" key="6">
    <source>
        <dbReference type="EMBL" id="OJA14235.1"/>
    </source>
</evidence>
<feature type="region of interest" description="Disordered" evidence="4">
    <location>
        <begin position="678"/>
        <end position="749"/>
    </location>
</feature>
<sequence length="950" mass="103682">MLGRAVDDVSTGSDSEYSNSWISWFLSSKGNEYFCEVEEDYILDRFNLTGLNNEVSNYAQALDLITDNLDDDIQDELRGALDVQARLLYGLIHARWIVTARGLAKMVMSASSHPAALFLTFSQLEKFKRVDFGRCPRVLCQSLPLLPVGLSDTPYEKSVKLYCGRCEDVYSPKSSRHGSIDGAYFGTSFPHLLFLVYPSLLPPKAGPVDPTPNSRVLEIDFSRKSKRVKEEPEISEGVGETGSTASTALKAERYRPRIYGFQLNETAKMQRWQEAVRDRMTVKIFLSATNFPIKSVKIFSCGEAEVTRIFPLDLTDCPNESLVIEISKLPILLGALRPPSLTTGSDDLLIMDYCCRDGRINSFSPNPPDVSSDVLRDLNAKCTSLEDERQLRQKSFAFLSTYMDSLAQGKVPSETGPAQLVTFFDEFVELGKSRSEIIAVLDQQIGDIQKEIREEIERLRHECFSLSTIATVVLAPVPGHTVNAAELEVAYRVKATWKPLYEVHVTTTDGVPSSSVLLKYRCQISQSTGEDWDDVELIVTTAKPDAPLLGLPEPEKVQLVQRFSQPGPFRQGARFGAPSWNYPGQGSAFNNILSQQQHTTSTDMRGALFGNIQGTASSQESSGAAQELPSAATGGAPSRYSHLYARPSARLQDSVPTSQGLSGSAPAQSLFRAPVPSVFGSSSMSSSESGPAPAQSRASQGLFGSALPSAQSQASPATISDAPPPYPPSLNPVPPLFGSSTAPAPHQNGEGTVLAKLEKDITHTATAKVFLSSQREAHHALIATIPLNVSFTRVAVPAVDAHVFYTCEITNNSNYIFASGPVHIYLDRSHVSDSEIKRKTHTIKITVKNTREGPIGDIVVRASLPVPQNPRITVSLREPACLAMIDSGGGLVRQGCSARWATIGERTGKKGGVFEWVCHDVQPGSLQLKATWDVTTWDVTVPRDFNVVEE</sequence>
<dbReference type="FunFam" id="1.10.1820.10:FF:000005">
    <property type="entry name" value="Casein kinase II subunit beta"/>
    <property type="match status" value="1"/>
</dbReference>
<evidence type="ECO:0000256" key="3">
    <source>
        <dbReference type="RuleBase" id="RU361268"/>
    </source>
</evidence>
<dbReference type="SUPFAM" id="SSF57798">
    <property type="entry name" value="Casein kinase II beta subunit"/>
    <property type="match status" value="1"/>
</dbReference>
<evidence type="ECO:0000256" key="4">
    <source>
        <dbReference type="SAM" id="MobiDB-lite"/>
    </source>
</evidence>
<dbReference type="Pfam" id="PF01214">
    <property type="entry name" value="CK_II_beta"/>
    <property type="match status" value="2"/>
</dbReference>
<feature type="region of interest" description="Disordered" evidence="4">
    <location>
        <begin position="615"/>
        <end position="640"/>
    </location>
</feature>
<dbReference type="GO" id="GO:0034456">
    <property type="term" value="C:UTP-C complex"/>
    <property type="evidence" value="ECO:0007669"/>
    <property type="project" value="TreeGrafter"/>
</dbReference>
<feature type="compositionally biased region" description="Low complexity" evidence="4">
    <location>
        <begin position="705"/>
        <end position="717"/>
    </location>
</feature>
<dbReference type="Proteomes" id="UP000183567">
    <property type="component" value="Unassembled WGS sequence"/>
</dbReference>
<proteinExistence type="inferred from homology"/>
<comment type="caution">
    <text evidence="6">The sequence shown here is derived from an EMBL/GenBank/DDBJ whole genome shotgun (WGS) entry which is preliminary data.</text>
</comment>
<name>A0A1J8Q2P1_9AGAM</name>
<comment type="similarity">
    <text evidence="1 3">Belongs to the casein kinase 2 subunit beta family.</text>
</comment>
<dbReference type="SMART" id="SM01085">
    <property type="entry name" value="CK_II_beta"/>
    <property type="match status" value="1"/>
</dbReference>
<dbReference type="FunFam" id="2.20.25.20:FF:000001">
    <property type="entry name" value="Casein kinase II subunit beta"/>
    <property type="match status" value="1"/>
</dbReference>
<comment type="subunit">
    <text evidence="3">Tetramer of two alpha and two beta subunits.</text>
</comment>
<dbReference type="AlphaFoldDB" id="A0A1J8Q2P1"/>
<accession>A0A1J8Q2P1</accession>
<dbReference type="PANTHER" id="PTHR11740">
    <property type="entry name" value="CASEIN KINASE II SUBUNIT BETA"/>
    <property type="match status" value="1"/>
</dbReference>
<dbReference type="Gene3D" id="2.20.25.20">
    <property type="match status" value="1"/>
</dbReference>
<evidence type="ECO:0000259" key="5">
    <source>
        <dbReference type="Pfam" id="PF13598"/>
    </source>
</evidence>
<protein>
    <recommendedName>
        <fullName evidence="3">Casein kinase II subunit beta</fullName>
        <shortName evidence="3">CK II beta</shortName>
    </recommendedName>
</protein>
<comment type="function">
    <text evidence="2 3">Regulatory subunit of casein kinase II/CK2. As part of the kinase complex regulates the basal catalytic activity of the alpha subunit a constitutively active serine/threonine-protein kinase that phosphorylates a large number of substrates containing acidic residues C-terminal to the phosphorylated serine or threonine.</text>
</comment>
<dbReference type="Pfam" id="PF13598">
    <property type="entry name" value="DUF4139"/>
    <property type="match status" value="1"/>
</dbReference>
<reference evidence="6 7" key="1">
    <citation type="submission" date="2016-03" db="EMBL/GenBank/DDBJ databases">
        <title>Comparative genomics of the ectomycorrhizal sister species Rhizopogon vinicolor and Rhizopogon vesiculosus (Basidiomycota: Boletales) reveals a divergence of the mating type B locus.</title>
        <authorList>
            <person name="Mujic A.B."/>
            <person name="Kuo A."/>
            <person name="Tritt A."/>
            <person name="Lipzen A."/>
            <person name="Chen C."/>
            <person name="Johnson J."/>
            <person name="Sharma A."/>
            <person name="Barry K."/>
            <person name="Grigoriev I.V."/>
            <person name="Spatafora J.W."/>
        </authorList>
    </citation>
    <scope>NUCLEOTIDE SEQUENCE [LARGE SCALE GENOMIC DNA]</scope>
    <source>
        <strain evidence="6 7">AM-OR11-056</strain>
    </source>
</reference>
<dbReference type="GO" id="GO:0006359">
    <property type="term" value="P:regulation of transcription by RNA polymerase III"/>
    <property type="evidence" value="ECO:0007669"/>
    <property type="project" value="TreeGrafter"/>
</dbReference>
<dbReference type="GO" id="GO:0019887">
    <property type="term" value="F:protein kinase regulator activity"/>
    <property type="evidence" value="ECO:0007669"/>
    <property type="project" value="InterPro"/>
</dbReference>
<dbReference type="PANTHER" id="PTHR11740:SF39">
    <property type="entry name" value="CASEIN KINASE II SUBUNIT BETA"/>
    <property type="match status" value="1"/>
</dbReference>
<dbReference type="OrthoDB" id="3971593at2759"/>